<reference evidence="1 2" key="1">
    <citation type="journal article" date="2015" name="Sci. Rep.">
        <title>Unraveling adaptation of Pontibacter korlensis to radiation and infertility in desert through complete genome and comparative transcriptomic analysis.</title>
        <authorList>
            <person name="Dai J."/>
            <person name="Dai W."/>
            <person name="Qiu C."/>
            <person name="Yang Z."/>
            <person name="Zhang Y."/>
            <person name="Zhou M."/>
            <person name="Zhang L."/>
            <person name="Fang C."/>
            <person name="Gao Q."/>
            <person name="Yang Q."/>
            <person name="Li X."/>
            <person name="Wang Z."/>
            <person name="Wang Z."/>
            <person name="Jia Z."/>
            <person name="Chen X."/>
        </authorList>
    </citation>
    <scope>NUCLEOTIDE SEQUENCE [LARGE SCALE GENOMIC DNA]</scope>
    <source>
        <strain evidence="1 2">X14-1T</strain>
    </source>
</reference>
<accession>A0A0E3UZC8</accession>
<evidence type="ECO:0000313" key="2">
    <source>
        <dbReference type="Proteomes" id="UP000033109"/>
    </source>
</evidence>
<dbReference type="InterPro" id="IPR043749">
    <property type="entry name" value="DUF5694"/>
</dbReference>
<dbReference type="Proteomes" id="UP000033109">
    <property type="component" value="Chromosome"/>
</dbReference>
<keyword evidence="2" id="KW-1185">Reference proteome</keyword>
<proteinExistence type="predicted"/>
<dbReference type="STRING" id="400092.PKOR_22245"/>
<dbReference type="HOGENOM" id="CLU_070500_0_0_10"/>
<dbReference type="KEGG" id="pko:PKOR_22245"/>
<dbReference type="AlphaFoldDB" id="A0A0E3UZC8"/>
<sequence>MIMIEREPKTQATHDSLYQLYLNGELNPEEVENGAGEVYQLAFKLAKSLGQEKLHCVDYNESTSQGLLSSGDNIEVFQNGLQHFQQTTRGATSKFMEGQTTFMEFLYFMNKPEIVQLSHQQFYNLPAYVQNGSFKSYEGLNRSTIDTTQIGAEFIALFYERNLKIYSNILNAQVKHKGKRILLIMGQTHIGVLQNIIKNNPNYEIVSTNLYLKEKEV</sequence>
<evidence type="ECO:0000313" key="1">
    <source>
        <dbReference type="EMBL" id="AKD05912.1"/>
    </source>
</evidence>
<dbReference type="EMBL" id="CP009621">
    <property type="protein sequence ID" value="AKD05912.1"/>
    <property type="molecule type" value="Genomic_DNA"/>
</dbReference>
<protein>
    <submittedName>
        <fullName evidence="1">Uncharacterized protein</fullName>
    </submittedName>
</protein>
<dbReference type="PATRIC" id="fig|400092.3.peg.4885"/>
<gene>
    <name evidence="1" type="ORF">PKOR_22245</name>
</gene>
<name>A0A0E3UZC8_9BACT</name>
<dbReference type="Pfam" id="PF18950">
    <property type="entry name" value="DUF5694"/>
    <property type="match status" value="1"/>
</dbReference>
<organism evidence="1 2">
    <name type="scientific">Pontibacter korlensis</name>
    <dbReference type="NCBI Taxonomy" id="400092"/>
    <lineage>
        <taxon>Bacteria</taxon>
        <taxon>Pseudomonadati</taxon>
        <taxon>Bacteroidota</taxon>
        <taxon>Cytophagia</taxon>
        <taxon>Cytophagales</taxon>
        <taxon>Hymenobacteraceae</taxon>
        <taxon>Pontibacter</taxon>
    </lineage>
</organism>